<dbReference type="AlphaFoldDB" id="A0AAN7TUK8"/>
<dbReference type="Pfam" id="PF01257">
    <property type="entry name" value="2Fe-2S_thioredx"/>
    <property type="match status" value="1"/>
</dbReference>
<evidence type="ECO:0000256" key="5">
    <source>
        <dbReference type="ARBA" id="ARBA00023004"/>
    </source>
</evidence>
<dbReference type="GO" id="GO:0003954">
    <property type="term" value="F:NADH dehydrogenase activity"/>
    <property type="evidence" value="ECO:0007669"/>
    <property type="project" value="TreeGrafter"/>
</dbReference>
<feature type="binding site" evidence="9">
    <location>
        <position position="176"/>
    </location>
    <ligand>
        <name>[2Fe-2S] cluster</name>
        <dbReference type="ChEBI" id="CHEBI:190135"/>
    </ligand>
</feature>
<reference evidence="11 12" key="1">
    <citation type="submission" date="2023-11" db="EMBL/GenBank/DDBJ databases">
        <title>Dfirmibasis_genome.</title>
        <authorList>
            <person name="Edelbroek B."/>
            <person name="Kjellin J."/>
            <person name="Jerlstrom-Hultqvist J."/>
            <person name="Soderbom F."/>
        </authorList>
    </citation>
    <scope>NUCLEOTIDE SEQUENCE [LARGE SCALE GENOMIC DNA]</scope>
    <source>
        <strain evidence="11 12">TNS-C-14</strain>
    </source>
</reference>
<evidence type="ECO:0000256" key="1">
    <source>
        <dbReference type="ARBA" id="ARBA00010643"/>
    </source>
</evidence>
<dbReference type="InterPro" id="IPR041921">
    <property type="entry name" value="NuoE_N"/>
</dbReference>
<evidence type="ECO:0008006" key="13">
    <source>
        <dbReference type="Google" id="ProtNLM"/>
    </source>
</evidence>
<dbReference type="InterPro" id="IPR002023">
    <property type="entry name" value="NuoE-like"/>
</dbReference>
<dbReference type="FunFam" id="1.10.10.1590:FF:000001">
    <property type="entry name" value="NADH-quinone oxidoreductase subunit E"/>
    <property type="match status" value="1"/>
</dbReference>
<evidence type="ECO:0000256" key="3">
    <source>
        <dbReference type="ARBA" id="ARBA00022723"/>
    </source>
</evidence>
<feature type="region of interest" description="Disordered" evidence="10">
    <location>
        <begin position="213"/>
        <end position="247"/>
    </location>
</feature>
<keyword evidence="5 9" id="KW-0408">Iron</keyword>
<dbReference type="GO" id="GO:0098796">
    <property type="term" value="C:membrane protein complex"/>
    <property type="evidence" value="ECO:0007669"/>
    <property type="project" value="UniProtKB-ARBA"/>
</dbReference>
<sequence>MISSLLKRTSFLNQLNRSSSFNRNYFKHSALVRSDALSRHVETEDNNEHTPFDFTQENLVKVEKILGKYPKQYRQSALLPLLDLAQRQNGGWISLRAMDKVAHICGVAPMTAYEVASFYTMFNRTKIGENFVQVCTTTPCMLRGSGEIMKTCKSHLGIQVGETTTDNKFTLAEVECLGACVNAPMMCINDDFYEDLTPATTITLLDQIKNNKQTKIGPQTHRKAAEGPQGKTTLLEPPVGPTCRDDL</sequence>
<evidence type="ECO:0000256" key="10">
    <source>
        <dbReference type="SAM" id="MobiDB-lite"/>
    </source>
</evidence>
<dbReference type="FunFam" id="3.40.30.10:FF:000022">
    <property type="entry name" value="NADH dehydrogenase flavoprotein 2, mitochondrial"/>
    <property type="match status" value="1"/>
</dbReference>
<dbReference type="EMBL" id="JAVFKY010000003">
    <property type="protein sequence ID" value="KAK5579959.1"/>
    <property type="molecule type" value="Genomic_DNA"/>
</dbReference>
<keyword evidence="3 9" id="KW-0479">Metal-binding</keyword>
<keyword evidence="6 9" id="KW-0411">Iron-sulfur</keyword>
<dbReference type="GO" id="GO:0051537">
    <property type="term" value="F:2 iron, 2 sulfur cluster binding"/>
    <property type="evidence" value="ECO:0007669"/>
    <property type="project" value="UniProtKB-KW"/>
</dbReference>
<dbReference type="CDD" id="cd03064">
    <property type="entry name" value="TRX_Fd_NuoE"/>
    <property type="match status" value="1"/>
</dbReference>
<keyword evidence="12" id="KW-1185">Reference proteome</keyword>
<evidence type="ECO:0000256" key="6">
    <source>
        <dbReference type="ARBA" id="ARBA00023014"/>
    </source>
</evidence>
<dbReference type="SUPFAM" id="SSF52833">
    <property type="entry name" value="Thioredoxin-like"/>
    <property type="match status" value="1"/>
</dbReference>
<dbReference type="GO" id="GO:0006120">
    <property type="term" value="P:mitochondrial electron transport, NADH to ubiquinone"/>
    <property type="evidence" value="ECO:0007669"/>
    <property type="project" value="UniProtKB-ARBA"/>
</dbReference>
<dbReference type="GO" id="GO:0008137">
    <property type="term" value="F:NADH dehydrogenase (ubiquinone) activity"/>
    <property type="evidence" value="ECO:0007669"/>
    <property type="project" value="UniProtKB-ARBA"/>
</dbReference>
<dbReference type="GO" id="GO:1902494">
    <property type="term" value="C:catalytic complex"/>
    <property type="evidence" value="ECO:0007669"/>
    <property type="project" value="UniProtKB-ARBA"/>
</dbReference>
<evidence type="ECO:0000256" key="9">
    <source>
        <dbReference type="PIRSR" id="PIRSR000216-1"/>
    </source>
</evidence>
<dbReference type="GO" id="GO:0046872">
    <property type="term" value="F:metal ion binding"/>
    <property type="evidence" value="ECO:0007669"/>
    <property type="project" value="UniProtKB-KW"/>
</dbReference>
<feature type="binding site" evidence="9">
    <location>
        <position position="135"/>
    </location>
    <ligand>
        <name>[2Fe-2S] cluster</name>
        <dbReference type="ChEBI" id="CHEBI:190135"/>
    </ligand>
</feature>
<dbReference type="PANTHER" id="PTHR10371:SF3">
    <property type="entry name" value="NADH DEHYDROGENASE [UBIQUINONE] FLAVOPROTEIN 2, MITOCHONDRIAL"/>
    <property type="match status" value="1"/>
</dbReference>
<dbReference type="PROSITE" id="PS01099">
    <property type="entry name" value="COMPLEX1_24K"/>
    <property type="match status" value="1"/>
</dbReference>
<comment type="cofactor">
    <cofactor evidence="8">
        <name>[2Fe-2S] cluster</name>
        <dbReference type="ChEBI" id="CHEBI:190135"/>
    </cofactor>
</comment>
<evidence type="ECO:0000313" key="12">
    <source>
        <dbReference type="Proteomes" id="UP001344447"/>
    </source>
</evidence>
<dbReference type="NCBIfam" id="TIGR01958">
    <property type="entry name" value="nuoE_fam"/>
    <property type="match status" value="1"/>
</dbReference>
<comment type="similarity">
    <text evidence="1">Belongs to the complex I 24 kDa subunit family.</text>
</comment>
<dbReference type="Gene3D" id="1.10.10.1590">
    <property type="entry name" value="NADH-quinone oxidoreductase subunit E"/>
    <property type="match status" value="1"/>
</dbReference>
<dbReference type="InterPro" id="IPR036249">
    <property type="entry name" value="Thioredoxin-like_sf"/>
</dbReference>
<keyword evidence="2 9" id="KW-0001">2Fe-2S</keyword>
<dbReference type="Proteomes" id="UP001344447">
    <property type="component" value="Unassembled WGS sequence"/>
</dbReference>
<feature type="binding site" evidence="9">
    <location>
        <position position="180"/>
    </location>
    <ligand>
        <name>[2Fe-2S] cluster</name>
        <dbReference type="ChEBI" id="CHEBI:190135"/>
    </ligand>
</feature>
<organism evidence="11 12">
    <name type="scientific">Dictyostelium firmibasis</name>
    <dbReference type="NCBI Taxonomy" id="79012"/>
    <lineage>
        <taxon>Eukaryota</taxon>
        <taxon>Amoebozoa</taxon>
        <taxon>Evosea</taxon>
        <taxon>Eumycetozoa</taxon>
        <taxon>Dictyostelia</taxon>
        <taxon>Dictyosteliales</taxon>
        <taxon>Dictyosteliaceae</taxon>
        <taxon>Dictyostelium</taxon>
    </lineage>
</organism>
<evidence type="ECO:0000256" key="8">
    <source>
        <dbReference type="ARBA" id="ARBA00034078"/>
    </source>
</evidence>
<dbReference type="GO" id="GO:0005743">
    <property type="term" value="C:mitochondrial inner membrane"/>
    <property type="evidence" value="ECO:0007669"/>
    <property type="project" value="UniProtKB-ARBA"/>
</dbReference>
<comment type="cofactor">
    <cofactor evidence="9">
        <name>[2Fe-2S] cluster</name>
        <dbReference type="ChEBI" id="CHEBI:190135"/>
    </cofactor>
    <text evidence="9">Binds 1 [2Fe-2S] cluster.</text>
</comment>
<dbReference type="PIRSF" id="PIRSF000216">
    <property type="entry name" value="NADH_DH_24kDa"/>
    <property type="match status" value="1"/>
</dbReference>
<name>A0AAN7TUK8_9MYCE</name>
<gene>
    <name evidence="11" type="ORF">RB653_009648</name>
</gene>
<evidence type="ECO:0000256" key="2">
    <source>
        <dbReference type="ARBA" id="ARBA00022714"/>
    </source>
</evidence>
<dbReference type="InterPro" id="IPR042128">
    <property type="entry name" value="NuoE_dom"/>
</dbReference>
<dbReference type="NCBIfam" id="NF005725">
    <property type="entry name" value="PRK07539.1-5"/>
    <property type="match status" value="1"/>
</dbReference>
<accession>A0AAN7TUK8</accession>
<comment type="caution">
    <text evidence="11">The sequence shown here is derived from an EMBL/GenBank/DDBJ whole genome shotgun (WGS) entry which is preliminary data.</text>
</comment>
<protein>
    <recommendedName>
        <fullName evidence="13">NADH dehydrogenase [ubiquinone] flavoprotein 2, mitochondrial</fullName>
    </recommendedName>
</protein>
<evidence type="ECO:0000313" key="11">
    <source>
        <dbReference type="EMBL" id="KAK5579959.1"/>
    </source>
</evidence>
<evidence type="ECO:0000256" key="7">
    <source>
        <dbReference type="ARBA" id="ARBA00023027"/>
    </source>
</evidence>
<dbReference type="Gene3D" id="3.40.30.10">
    <property type="entry name" value="Glutaredoxin"/>
    <property type="match status" value="1"/>
</dbReference>
<keyword evidence="7" id="KW-0520">NAD</keyword>
<keyword evidence="4" id="KW-1278">Translocase</keyword>
<feature type="binding site" evidence="9">
    <location>
        <position position="140"/>
    </location>
    <ligand>
        <name>[2Fe-2S] cluster</name>
        <dbReference type="ChEBI" id="CHEBI:190135"/>
    </ligand>
</feature>
<dbReference type="PANTHER" id="PTHR10371">
    <property type="entry name" value="NADH DEHYDROGENASE UBIQUINONE FLAVOPROTEIN 2, MITOCHONDRIAL"/>
    <property type="match status" value="1"/>
</dbReference>
<proteinExistence type="inferred from homology"/>
<evidence type="ECO:0000256" key="4">
    <source>
        <dbReference type="ARBA" id="ARBA00022967"/>
    </source>
</evidence>